<keyword evidence="2" id="KW-1185">Reference proteome</keyword>
<evidence type="ECO:0000313" key="2">
    <source>
        <dbReference type="Proteomes" id="UP001054945"/>
    </source>
</evidence>
<proteinExistence type="predicted"/>
<organism evidence="1 2">
    <name type="scientific">Caerostris extrusa</name>
    <name type="common">Bark spider</name>
    <name type="synonym">Caerostris bankana</name>
    <dbReference type="NCBI Taxonomy" id="172846"/>
    <lineage>
        <taxon>Eukaryota</taxon>
        <taxon>Metazoa</taxon>
        <taxon>Ecdysozoa</taxon>
        <taxon>Arthropoda</taxon>
        <taxon>Chelicerata</taxon>
        <taxon>Arachnida</taxon>
        <taxon>Araneae</taxon>
        <taxon>Araneomorphae</taxon>
        <taxon>Entelegynae</taxon>
        <taxon>Araneoidea</taxon>
        <taxon>Araneidae</taxon>
        <taxon>Caerostris</taxon>
    </lineage>
</organism>
<protein>
    <submittedName>
        <fullName evidence="1">Uncharacterized protein</fullName>
    </submittedName>
</protein>
<sequence>MIFHSARFSQKQLRNLRSTDKKGAFLKGSFKAEMILNLVNCRVFGPHAEATDGLRYACARQMTIRLRLKIFLRNLMGFEFHGSIDFGEFN</sequence>
<dbReference type="EMBL" id="BPLR01002273">
    <property type="protein sequence ID" value="GIX71996.1"/>
    <property type="molecule type" value="Genomic_DNA"/>
</dbReference>
<name>A0AAV4MKJ5_CAEEX</name>
<dbReference type="Proteomes" id="UP001054945">
    <property type="component" value="Unassembled WGS sequence"/>
</dbReference>
<gene>
    <name evidence="1" type="ORF">CEXT_218631</name>
</gene>
<comment type="caution">
    <text evidence="1">The sequence shown here is derived from an EMBL/GenBank/DDBJ whole genome shotgun (WGS) entry which is preliminary data.</text>
</comment>
<reference evidence="1 2" key="1">
    <citation type="submission" date="2021-06" db="EMBL/GenBank/DDBJ databases">
        <title>Caerostris extrusa draft genome.</title>
        <authorList>
            <person name="Kono N."/>
            <person name="Arakawa K."/>
        </authorList>
    </citation>
    <scope>NUCLEOTIDE SEQUENCE [LARGE SCALE GENOMIC DNA]</scope>
</reference>
<dbReference type="AlphaFoldDB" id="A0AAV4MKJ5"/>
<evidence type="ECO:0000313" key="1">
    <source>
        <dbReference type="EMBL" id="GIX71996.1"/>
    </source>
</evidence>
<accession>A0AAV4MKJ5</accession>